<feature type="transmembrane region" description="Helical" evidence="1">
    <location>
        <begin position="293"/>
        <end position="315"/>
    </location>
</feature>
<protein>
    <recommendedName>
        <fullName evidence="4">HupE/UreJ family protein</fullName>
    </recommendedName>
</protein>
<keyword evidence="1" id="KW-0812">Transmembrane</keyword>
<dbReference type="STRING" id="1172194.WQQ_39420"/>
<evidence type="ECO:0008006" key="4">
    <source>
        <dbReference type="Google" id="ProtNLM"/>
    </source>
</evidence>
<dbReference type="PATRIC" id="fig|1172194.4.peg.3826"/>
<dbReference type="Pfam" id="PF13795">
    <property type="entry name" value="HupE_UreJ_2"/>
    <property type="match status" value="1"/>
</dbReference>
<evidence type="ECO:0000313" key="3">
    <source>
        <dbReference type="Proteomes" id="UP000003704"/>
    </source>
</evidence>
<organism evidence="2 3">
    <name type="scientific">Hydrocarboniphaga effusa AP103</name>
    <dbReference type="NCBI Taxonomy" id="1172194"/>
    <lineage>
        <taxon>Bacteria</taxon>
        <taxon>Pseudomonadati</taxon>
        <taxon>Pseudomonadota</taxon>
        <taxon>Gammaproteobacteria</taxon>
        <taxon>Nevskiales</taxon>
        <taxon>Nevskiaceae</taxon>
        <taxon>Hydrocarboniphaga</taxon>
    </lineage>
</organism>
<evidence type="ECO:0000313" key="2">
    <source>
        <dbReference type="EMBL" id="EIT68747.1"/>
    </source>
</evidence>
<feature type="transmembrane region" description="Helical" evidence="1">
    <location>
        <begin position="236"/>
        <end position="255"/>
    </location>
</feature>
<gene>
    <name evidence="2" type="ORF">WQQ_39420</name>
</gene>
<keyword evidence="1" id="KW-0472">Membrane</keyword>
<dbReference type="Proteomes" id="UP000003704">
    <property type="component" value="Unassembled WGS sequence"/>
</dbReference>
<feature type="transmembrane region" description="Helical" evidence="1">
    <location>
        <begin position="163"/>
        <end position="184"/>
    </location>
</feature>
<sequence>MANEAYLTLEIHEASLSGEWVIKLADLGIALQLDANGDGEIKGDEINARKADIEDYLRSHLHVAVDQLELGLSFDRLLFGSQNGEDFILTRIKSPLPEQTRALGVDYTLLSELNAGHSCHLKIVWPDKRRNNAVVSAATGMQTFAADDALDGGFMEFLRSGVWHIWIGYDHILFLLVLLIPAVYQRTRDGREPASSFGGALLRVVIIVSAFTVAHSITLSCAMLDWIRLPGRFVESAIAASVALAALHNFVPTTAGGRGAWLAFTFGLLHGFGFAGALSELDLDAGPIGRTLLAFNLGVELGQLAIVAAFLPIAFALRRTAFYRIGVLHVGSALACLCAAVWFVQRAFG</sequence>
<accession>I7ZAQ1</accession>
<name>I7ZAQ1_9GAMM</name>
<proteinExistence type="predicted"/>
<dbReference type="RefSeq" id="WP_007186877.1">
    <property type="nucleotide sequence ID" value="NZ_AKGD01000003.1"/>
</dbReference>
<keyword evidence="3" id="KW-1185">Reference proteome</keyword>
<keyword evidence="1" id="KW-1133">Transmembrane helix</keyword>
<dbReference type="InterPro" id="IPR032809">
    <property type="entry name" value="Put_HupE_UreJ"/>
</dbReference>
<dbReference type="EMBL" id="AKGD01000003">
    <property type="protein sequence ID" value="EIT68747.1"/>
    <property type="molecule type" value="Genomic_DNA"/>
</dbReference>
<feature type="transmembrane region" description="Helical" evidence="1">
    <location>
        <begin position="261"/>
        <end position="281"/>
    </location>
</feature>
<reference evidence="2 3" key="1">
    <citation type="journal article" date="2012" name="J. Bacteriol.">
        <title>Genome Sequence of n-Alkane-Degrading Hydrocarboniphaga effusa Strain AP103T (ATCC BAA-332T).</title>
        <authorList>
            <person name="Chang H.K."/>
            <person name="Zylstra G.J."/>
            <person name="Chae J.C."/>
        </authorList>
    </citation>
    <scope>NUCLEOTIDE SEQUENCE [LARGE SCALE GENOMIC DNA]</scope>
    <source>
        <strain evidence="2 3">AP103</strain>
    </source>
</reference>
<feature type="transmembrane region" description="Helical" evidence="1">
    <location>
        <begin position="204"/>
        <end position="224"/>
    </location>
</feature>
<comment type="caution">
    <text evidence="2">The sequence shown here is derived from an EMBL/GenBank/DDBJ whole genome shotgun (WGS) entry which is preliminary data.</text>
</comment>
<dbReference type="OrthoDB" id="9808870at2"/>
<feature type="transmembrane region" description="Helical" evidence="1">
    <location>
        <begin position="321"/>
        <end position="344"/>
    </location>
</feature>
<dbReference type="AlphaFoldDB" id="I7ZAQ1"/>
<evidence type="ECO:0000256" key="1">
    <source>
        <dbReference type="SAM" id="Phobius"/>
    </source>
</evidence>